<keyword evidence="3" id="KW-1185">Reference proteome</keyword>
<dbReference type="GO" id="GO:0032259">
    <property type="term" value="P:methylation"/>
    <property type="evidence" value="ECO:0007669"/>
    <property type="project" value="UniProtKB-KW"/>
</dbReference>
<dbReference type="InterPro" id="IPR029063">
    <property type="entry name" value="SAM-dependent_MTases_sf"/>
</dbReference>
<keyword evidence="2" id="KW-0808">Transferase</keyword>
<reference evidence="2 3" key="1">
    <citation type="submission" date="2020-05" db="EMBL/GenBank/DDBJ databases">
        <authorList>
            <person name="Mo P."/>
        </authorList>
    </citation>
    <scope>NUCLEOTIDE SEQUENCE [LARGE SCALE GENOMIC DNA]</scope>
    <source>
        <strain evidence="2 3">Gen01</strain>
    </source>
</reference>
<dbReference type="Pfam" id="PF08241">
    <property type="entry name" value="Methyltransf_11"/>
    <property type="match status" value="1"/>
</dbReference>
<name>A0A6M6JUX9_9PSEU</name>
<evidence type="ECO:0000313" key="3">
    <source>
        <dbReference type="Proteomes" id="UP000505377"/>
    </source>
</evidence>
<dbReference type="PANTHER" id="PTHR43591">
    <property type="entry name" value="METHYLTRANSFERASE"/>
    <property type="match status" value="1"/>
</dbReference>
<evidence type="ECO:0000313" key="2">
    <source>
        <dbReference type="EMBL" id="QJY50349.1"/>
    </source>
</evidence>
<feature type="domain" description="Methyltransferase type 11" evidence="1">
    <location>
        <begin position="30"/>
        <end position="120"/>
    </location>
</feature>
<dbReference type="KEGG" id="pbro:HOP40_03345"/>
<dbReference type="InterPro" id="IPR013216">
    <property type="entry name" value="Methyltransf_11"/>
</dbReference>
<dbReference type="AlphaFoldDB" id="A0A6M6JUX9"/>
<proteinExistence type="predicted"/>
<protein>
    <submittedName>
        <fullName evidence="2">Class I SAM-dependent methyltransferase</fullName>
    </submittedName>
</protein>
<dbReference type="Proteomes" id="UP000505377">
    <property type="component" value="Chromosome"/>
</dbReference>
<evidence type="ECO:0000259" key="1">
    <source>
        <dbReference type="Pfam" id="PF08241"/>
    </source>
</evidence>
<organism evidence="2 3">
    <name type="scientific">Pseudonocardia broussonetiae</name>
    <dbReference type="NCBI Taxonomy" id="2736640"/>
    <lineage>
        <taxon>Bacteria</taxon>
        <taxon>Bacillati</taxon>
        <taxon>Actinomycetota</taxon>
        <taxon>Actinomycetes</taxon>
        <taxon>Pseudonocardiales</taxon>
        <taxon>Pseudonocardiaceae</taxon>
        <taxon>Pseudonocardia</taxon>
    </lineage>
</organism>
<accession>A0A6M6JUX9</accession>
<dbReference type="GO" id="GO:0008757">
    <property type="term" value="F:S-adenosylmethionine-dependent methyltransferase activity"/>
    <property type="evidence" value="ECO:0007669"/>
    <property type="project" value="InterPro"/>
</dbReference>
<keyword evidence="2" id="KW-0489">Methyltransferase</keyword>
<dbReference type="SUPFAM" id="SSF53335">
    <property type="entry name" value="S-adenosyl-L-methionine-dependent methyltransferases"/>
    <property type="match status" value="1"/>
</dbReference>
<gene>
    <name evidence="2" type="ORF">HOP40_03345</name>
</gene>
<sequence>MAPVARRWNHNTHYHRVVLDAVPHGARTALDVGTGNGLLAADLHRAVPDVVGIDLDEGVLASARGEDAAVRWVLGDVLTRPFAPGSFDVVASVATLHHLPDPAAAFRRFAELTAPGGVVAVVGVARASRPVDALVHLAGAVQHAVLARRYGYWEHSAPTVWPPPHTYAEVRDTARAALPGCRWRRLPLWRYAVVWNRPAPRPGRLRSSHQR</sequence>
<dbReference type="CDD" id="cd02440">
    <property type="entry name" value="AdoMet_MTases"/>
    <property type="match status" value="1"/>
</dbReference>
<dbReference type="PANTHER" id="PTHR43591:SF97">
    <property type="entry name" value="CLASS I SAM-DEPENDENT METHYLTRANSFERASE"/>
    <property type="match status" value="1"/>
</dbReference>
<dbReference type="Gene3D" id="3.40.50.150">
    <property type="entry name" value="Vaccinia Virus protein VP39"/>
    <property type="match status" value="1"/>
</dbReference>
<dbReference type="EMBL" id="CP053564">
    <property type="protein sequence ID" value="QJY50349.1"/>
    <property type="molecule type" value="Genomic_DNA"/>
</dbReference>